<accession>A0A918TQT2</accession>
<proteinExistence type="predicted"/>
<name>A0A918TQT2_9BACT</name>
<dbReference type="RefSeq" id="WP_189570125.1">
    <property type="nucleotide sequence ID" value="NZ_BMXI01000009.1"/>
</dbReference>
<organism evidence="1 2">
    <name type="scientific">Roseibacillus persicicus</name>
    <dbReference type="NCBI Taxonomy" id="454148"/>
    <lineage>
        <taxon>Bacteria</taxon>
        <taxon>Pseudomonadati</taxon>
        <taxon>Verrucomicrobiota</taxon>
        <taxon>Verrucomicrobiia</taxon>
        <taxon>Verrucomicrobiales</taxon>
        <taxon>Verrucomicrobiaceae</taxon>
        <taxon>Roseibacillus</taxon>
    </lineage>
</organism>
<keyword evidence="2" id="KW-1185">Reference proteome</keyword>
<evidence type="ECO:0000313" key="1">
    <source>
        <dbReference type="EMBL" id="GHC55751.1"/>
    </source>
</evidence>
<evidence type="ECO:0000313" key="2">
    <source>
        <dbReference type="Proteomes" id="UP000644507"/>
    </source>
</evidence>
<protein>
    <submittedName>
        <fullName evidence="1">Uncharacterized protein</fullName>
    </submittedName>
</protein>
<reference evidence="1" key="1">
    <citation type="journal article" date="2014" name="Int. J. Syst. Evol. Microbiol.">
        <title>Complete genome sequence of Corynebacterium casei LMG S-19264T (=DSM 44701T), isolated from a smear-ripened cheese.</title>
        <authorList>
            <consortium name="US DOE Joint Genome Institute (JGI-PGF)"/>
            <person name="Walter F."/>
            <person name="Albersmeier A."/>
            <person name="Kalinowski J."/>
            <person name="Ruckert C."/>
        </authorList>
    </citation>
    <scope>NUCLEOTIDE SEQUENCE</scope>
    <source>
        <strain evidence="1">KCTC 12988</strain>
    </source>
</reference>
<dbReference type="AlphaFoldDB" id="A0A918TQT2"/>
<comment type="caution">
    <text evidence="1">The sequence shown here is derived from an EMBL/GenBank/DDBJ whole genome shotgun (WGS) entry which is preliminary data.</text>
</comment>
<dbReference type="Proteomes" id="UP000644507">
    <property type="component" value="Unassembled WGS sequence"/>
</dbReference>
<sequence length="170" mass="18570">MDSELKQLEEELRGFAPSPMSGDVLARMVEAMDRWEEAEGETVEETSGKVVPFPREEKSSSWRPMWAAAAAVAVLGAAMGVLLPEGESPQVTAMSNLGPVPVLRQASLVPVNVQRKVRSMDAGMVSNKDGMEYQLIRVVRQEEADFKGGGDVGLKISRPKVDYYVVPVSY</sequence>
<reference evidence="1" key="2">
    <citation type="submission" date="2020-09" db="EMBL/GenBank/DDBJ databases">
        <authorList>
            <person name="Sun Q."/>
            <person name="Kim S."/>
        </authorList>
    </citation>
    <scope>NUCLEOTIDE SEQUENCE</scope>
    <source>
        <strain evidence="1">KCTC 12988</strain>
    </source>
</reference>
<gene>
    <name evidence="1" type="ORF">GCM10007100_23170</name>
</gene>
<dbReference type="EMBL" id="BMXI01000009">
    <property type="protein sequence ID" value="GHC55751.1"/>
    <property type="molecule type" value="Genomic_DNA"/>
</dbReference>